<feature type="domain" description="DUF4097" evidence="2">
    <location>
        <begin position="150"/>
        <end position="226"/>
    </location>
</feature>
<feature type="compositionally biased region" description="Polar residues" evidence="1">
    <location>
        <begin position="210"/>
        <end position="219"/>
    </location>
</feature>
<accession>A0A9W6I0N7</accession>
<evidence type="ECO:0000256" key="1">
    <source>
        <dbReference type="SAM" id="MobiDB-lite"/>
    </source>
</evidence>
<keyword evidence="4" id="KW-1185">Reference proteome</keyword>
<dbReference type="PROSITE" id="PS51257">
    <property type="entry name" value="PROKAR_LIPOPROTEIN"/>
    <property type="match status" value="1"/>
</dbReference>
<reference evidence="3" key="2">
    <citation type="submission" date="2023-01" db="EMBL/GenBank/DDBJ databases">
        <authorList>
            <person name="Sun Q."/>
            <person name="Evtushenko L."/>
        </authorList>
    </citation>
    <scope>NUCLEOTIDE SEQUENCE</scope>
    <source>
        <strain evidence="3">VKM Ac-2007</strain>
    </source>
</reference>
<name>A0A9W6I0N7_9ACTN</name>
<dbReference type="EMBL" id="BSEV01000005">
    <property type="protein sequence ID" value="GLK09532.1"/>
    <property type="molecule type" value="Genomic_DNA"/>
</dbReference>
<proteinExistence type="predicted"/>
<reference evidence="3" key="1">
    <citation type="journal article" date="2014" name="Int. J. Syst. Evol. Microbiol.">
        <title>Complete genome sequence of Corynebacterium casei LMG S-19264T (=DSM 44701T), isolated from a smear-ripened cheese.</title>
        <authorList>
            <consortium name="US DOE Joint Genome Institute (JGI-PGF)"/>
            <person name="Walter F."/>
            <person name="Albersmeier A."/>
            <person name="Kalinowski J."/>
            <person name="Ruckert C."/>
        </authorList>
    </citation>
    <scope>NUCLEOTIDE SEQUENCE</scope>
    <source>
        <strain evidence="3">VKM Ac-2007</strain>
    </source>
</reference>
<dbReference type="Proteomes" id="UP001143474">
    <property type="component" value="Unassembled WGS sequence"/>
</dbReference>
<comment type="caution">
    <text evidence="3">The sequence shown here is derived from an EMBL/GenBank/DDBJ whole genome shotgun (WGS) entry which is preliminary data.</text>
</comment>
<gene>
    <name evidence="3" type="ORF">GCM10017600_29380</name>
</gene>
<dbReference type="RefSeq" id="WP_271217988.1">
    <property type="nucleotide sequence ID" value="NZ_BAAAVD010000045.1"/>
</dbReference>
<dbReference type="AlphaFoldDB" id="A0A9W6I0N7"/>
<evidence type="ECO:0000313" key="4">
    <source>
        <dbReference type="Proteomes" id="UP001143474"/>
    </source>
</evidence>
<organism evidence="3 4">
    <name type="scientific">Streptosporangium carneum</name>
    <dbReference type="NCBI Taxonomy" id="47481"/>
    <lineage>
        <taxon>Bacteria</taxon>
        <taxon>Bacillati</taxon>
        <taxon>Actinomycetota</taxon>
        <taxon>Actinomycetes</taxon>
        <taxon>Streptosporangiales</taxon>
        <taxon>Streptosporangiaceae</taxon>
        <taxon>Streptosporangium</taxon>
    </lineage>
</organism>
<dbReference type="Gene3D" id="2.160.20.120">
    <property type="match status" value="1"/>
</dbReference>
<dbReference type="InterPro" id="IPR025164">
    <property type="entry name" value="Toastrack_DUF4097"/>
</dbReference>
<feature type="region of interest" description="Disordered" evidence="1">
    <location>
        <begin position="196"/>
        <end position="229"/>
    </location>
</feature>
<protein>
    <recommendedName>
        <fullName evidence="2">DUF4097 domain-containing protein</fullName>
    </recommendedName>
</protein>
<dbReference type="Pfam" id="PF13349">
    <property type="entry name" value="DUF4097"/>
    <property type="match status" value="1"/>
</dbReference>
<sequence length="229" mass="23498">MKKNVIVAGALLGSVLVLSGCRLDVGLGERNQAVVSYDVGDAVTALEAYTGAGDIVVNESDRSGVRVTETIRWNGDKADQPKTEHPVDGGTLTLRHDCSNCTIDYKVEVPKGLKATLESGAGDVTLRSLTGEVDATATSGDIEAGALGTKKLVATTGAGNVEIRFAVVPERVEVETGAGDATLWLPKGSYNVSAKTGAGDRTVNVDKDPSSQSSVSVQTGAGDAKVLPA</sequence>
<evidence type="ECO:0000259" key="2">
    <source>
        <dbReference type="Pfam" id="PF13349"/>
    </source>
</evidence>
<evidence type="ECO:0000313" key="3">
    <source>
        <dbReference type="EMBL" id="GLK09532.1"/>
    </source>
</evidence>